<sequence>MFTNTSGSVHLCLSVLTLAVLTLVVGCGGESLPRDRVPVSGSVKIGNNYVDHATIVFIPVEPEDGPSASAVIEKGLFALSEDRGPLEGKLRAEIHPIGIELKEMAAQVAEGKVSHIFETEIPEKYQKHSQLLTVEAIVGETNEYEFVLDSE</sequence>
<evidence type="ECO:0000313" key="1">
    <source>
        <dbReference type="EMBL" id="QDU82395.1"/>
    </source>
</evidence>
<reference evidence="1 2" key="1">
    <citation type="submission" date="2019-02" db="EMBL/GenBank/DDBJ databases">
        <title>Deep-cultivation of Planctomycetes and their phenomic and genomic characterization uncovers novel biology.</title>
        <authorList>
            <person name="Wiegand S."/>
            <person name="Jogler M."/>
            <person name="Boedeker C."/>
            <person name="Pinto D."/>
            <person name="Vollmers J."/>
            <person name="Rivas-Marin E."/>
            <person name="Kohn T."/>
            <person name="Peeters S.H."/>
            <person name="Heuer A."/>
            <person name="Rast P."/>
            <person name="Oberbeckmann S."/>
            <person name="Bunk B."/>
            <person name="Jeske O."/>
            <person name="Meyerdierks A."/>
            <person name="Storesund J.E."/>
            <person name="Kallscheuer N."/>
            <person name="Luecker S."/>
            <person name="Lage O.M."/>
            <person name="Pohl T."/>
            <person name="Merkel B.J."/>
            <person name="Hornburger P."/>
            <person name="Mueller R.-W."/>
            <person name="Bruemmer F."/>
            <person name="Labrenz M."/>
            <person name="Spormann A.M."/>
            <person name="Op den Camp H."/>
            <person name="Overmann J."/>
            <person name="Amann R."/>
            <person name="Jetten M.S.M."/>
            <person name="Mascher T."/>
            <person name="Medema M.H."/>
            <person name="Devos D.P."/>
            <person name="Kaster A.-K."/>
            <person name="Ovreas L."/>
            <person name="Rohde M."/>
            <person name="Galperin M.Y."/>
            <person name="Jogler C."/>
        </authorList>
    </citation>
    <scope>NUCLEOTIDE SEQUENCE [LARGE SCALE GENOMIC DNA]</scope>
    <source>
        <strain evidence="1 2">Pla110</strain>
    </source>
</reference>
<protein>
    <submittedName>
        <fullName evidence="1">Uncharacterized protein</fullName>
    </submittedName>
</protein>
<gene>
    <name evidence="1" type="ORF">Pla110_41500</name>
</gene>
<dbReference type="KEGG" id="plon:Pla110_41500"/>
<dbReference type="RefSeq" id="WP_144998548.1">
    <property type="nucleotide sequence ID" value="NZ_CP036281.1"/>
</dbReference>
<dbReference type="Proteomes" id="UP000317178">
    <property type="component" value="Chromosome"/>
</dbReference>
<organism evidence="1 2">
    <name type="scientific">Polystyrenella longa</name>
    <dbReference type="NCBI Taxonomy" id="2528007"/>
    <lineage>
        <taxon>Bacteria</taxon>
        <taxon>Pseudomonadati</taxon>
        <taxon>Planctomycetota</taxon>
        <taxon>Planctomycetia</taxon>
        <taxon>Planctomycetales</taxon>
        <taxon>Planctomycetaceae</taxon>
        <taxon>Polystyrenella</taxon>
    </lineage>
</organism>
<accession>A0A518CT61</accession>
<proteinExistence type="predicted"/>
<dbReference type="EMBL" id="CP036281">
    <property type="protein sequence ID" value="QDU82395.1"/>
    <property type="molecule type" value="Genomic_DNA"/>
</dbReference>
<name>A0A518CT61_9PLAN</name>
<keyword evidence="2" id="KW-1185">Reference proteome</keyword>
<dbReference type="AlphaFoldDB" id="A0A518CT61"/>
<evidence type="ECO:0000313" key="2">
    <source>
        <dbReference type="Proteomes" id="UP000317178"/>
    </source>
</evidence>
<dbReference type="OrthoDB" id="285633at2"/>